<dbReference type="InterPro" id="IPR008969">
    <property type="entry name" value="CarboxyPept-like_regulatory"/>
</dbReference>
<evidence type="ECO:0000256" key="6">
    <source>
        <dbReference type="ARBA" id="ARBA00023077"/>
    </source>
</evidence>
<keyword evidence="7 10" id="KW-0472">Membrane</keyword>
<sequence>MKYIFWLALGLTFTQTVWAQGDFRGRVVDAKSGEGLPGATVQIHELEVGMITDVDGNFAFAQVRRANYHVHFSYVGYKAVSLLVRADELPKLLVVKLEETSLELSELVVESNYYKTGPKEQTLSMEILDTEYLLKNREGSFVNSLENLPGVSTINTGVGIAKPVIRGMSFNRVIVNDHGIKQEGQQWGGDHGLEIDMFAPGRVEVIKGPSSLMYGSDGLGGVINILPPPIPQQEGVEGAFQMMYKTNNHLVGTSTNVKGKHRDWVYGLRFSTQDFGDYRVPAESFNYNGTIYPIYDEHLKNTAGRERDFSLMTGVKKSWGYSTLTISNFNQEVGLFAGAVGIPNATLLEPDGDRRDRDKPRQETNHFKVISNTNVLLGQNWLELDLGYQYNLRKEISNPHTGQVVIGDDDLALRLALQTFTLNGRYFLHKRPNHSRIFGVQGQYQINRKGGFEHLIPDFKSSSLGAYIYEEHSWYDQLTLTGGLRLDYANRNIDSYRQPIYDTNQDVDRYYERNAAIDKSFLNYSASLGVSYYPTMQFNAKLNVGTSYKVPTATEMSINGIHHGTFRHEIGDENLSSERGIQTDVSLSYLRSNFSLVVTPYVSYFLDYIYLAPSALFSNNLDPDAFYESTQVYQYKQHDTFFAGTELAVEYHPIDALHWKLAAEYIYNYNLDTYLPLPLTPPPSLYSDIDYEWELGQYILSSMSFGLNGKWVLDQKRVDRNERSTEGYFTMGANLGATISLGFTEANLFVSANNLLDQKYWNHLSRYRLLNLPEQGRNFTVSLHVPIGSK</sequence>
<evidence type="ECO:0000256" key="8">
    <source>
        <dbReference type="ARBA" id="ARBA00023170"/>
    </source>
</evidence>
<evidence type="ECO:0000256" key="2">
    <source>
        <dbReference type="ARBA" id="ARBA00022448"/>
    </source>
</evidence>
<evidence type="ECO:0000256" key="4">
    <source>
        <dbReference type="ARBA" id="ARBA00022692"/>
    </source>
</evidence>
<dbReference type="SUPFAM" id="SSF49464">
    <property type="entry name" value="Carboxypeptidase regulatory domain-like"/>
    <property type="match status" value="1"/>
</dbReference>
<feature type="domain" description="TonB-dependent receptor-like beta-barrel" evidence="12">
    <location>
        <begin position="338"/>
        <end position="755"/>
    </location>
</feature>
<dbReference type="InterPro" id="IPR037066">
    <property type="entry name" value="Plug_dom_sf"/>
</dbReference>
<dbReference type="Pfam" id="PF00593">
    <property type="entry name" value="TonB_dep_Rec_b-barrel"/>
    <property type="match status" value="1"/>
</dbReference>
<keyword evidence="8" id="KW-0675">Receptor</keyword>
<dbReference type="PROSITE" id="PS52016">
    <property type="entry name" value="TONB_DEPENDENT_REC_3"/>
    <property type="match status" value="1"/>
</dbReference>
<dbReference type="InterPro" id="IPR036942">
    <property type="entry name" value="Beta-barrel_TonB_sf"/>
</dbReference>
<name>A0A1M6JDS6_REIAG</name>
<dbReference type="GO" id="GO:0009279">
    <property type="term" value="C:cell outer membrane"/>
    <property type="evidence" value="ECO:0007669"/>
    <property type="project" value="UniProtKB-SubCell"/>
</dbReference>
<organism evidence="14 15">
    <name type="scientific">Reichenbachiella agariperforans</name>
    <dbReference type="NCBI Taxonomy" id="156994"/>
    <lineage>
        <taxon>Bacteria</taxon>
        <taxon>Pseudomonadati</taxon>
        <taxon>Bacteroidota</taxon>
        <taxon>Cytophagia</taxon>
        <taxon>Cytophagales</taxon>
        <taxon>Reichenbachiellaceae</taxon>
        <taxon>Reichenbachiella</taxon>
    </lineage>
</organism>
<dbReference type="AlphaFoldDB" id="A0A1M6JDS6"/>
<dbReference type="Pfam" id="PF07715">
    <property type="entry name" value="Plug"/>
    <property type="match status" value="1"/>
</dbReference>
<comment type="similarity">
    <text evidence="10 11">Belongs to the TonB-dependent receptor family.</text>
</comment>
<keyword evidence="2 10" id="KW-0813">Transport</keyword>
<dbReference type="Proteomes" id="UP000184474">
    <property type="component" value="Unassembled WGS sequence"/>
</dbReference>
<keyword evidence="3 10" id="KW-1134">Transmembrane beta strand</keyword>
<evidence type="ECO:0000256" key="5">
    <source>
        <dbReference type="ARBA" id="ARBA00022729"/>
    </source>
</evidence>
<keyword evidence="4 10" id="KW-0812">Transmembrane</keyword>
<dbReference type="InterPro" id="IPR000531">
    <property type="entry name" value="Beta-barrel_TonB"/>
</dbReference>
<dbReference type="Pfam" id="PF13715">
    <property type="entry name" value="CarbopepD_reg_2"/>
    <property type="match status" value="1"/>
</dbReference>
<dbReference type="Gene3D" id="2.40.170.20">
    <property type="entry name" value="TonB-dependent receptor, beta-barrel domain"/>
    <property type="match status" value="1"/>
</dbReference>
<reference evidence="15" key="1">
    <citation type="submission" date="2016-11" db="EMBL/GenBank/DDBJ databases">
        <authorList>
            <person name="Varghese N."/>
            <person name="Submissions S."/>
        </authorList>
    </citation>
    <scope>NUCLEOTIDE SEQUENCE [LARGE SCALE GENOMIC DNA]</scope>
    <source>
        <strain evidence="15">DSM 26134</strain>
    </source>
</reference>
<evidence type="ECO:0000256" key="9">
    <source>
        <dbReference type="ARBA" id="ARBA00023237"/>
    </source>
</evidence>
<evidence type="ECO:0000313" key="14">
    <source>
        <dbReference type="EMBL" id="SHJ44889.1"/>
    </source>
</evidence>
<evidence type="ECO:0000259" key="12">
    <source>
        <dbReference type="Pfam" id="PF00593"/>
    </source>
</evidence>
<comment type="subcellular location">
    <subcellularLocation>
        <location evidence="1 10">Cell outer membrane</location>
        <topology evidence="1 10">Multi-pass membrane protein</topology>
    </subcellularLocation>
</comment>
<keyword evidence="5" id="KW-0732">Signal</keyword>
<accession>A0A1M6JDS6</accession>
<dbReference type="STRING" id="156994.SAMN04488028_101154"/>
<evidence type="ECO:0000313" key="15">
    <source>
        <dbReference type="Proteomes" id="UP000184474"/>
    </source>
</evidence>
<feature type="domain" description="TonB-dependent receptor plug" evidence="13">
    <location>
        <begin position="120"/>
        <end position="222"/>
    </location>
</feature>
<dbReference type="InterPro" id="IPR039426">
    <property type="entry name" value="TonB-dep_rcpt-like"/>
</dbReference>
<dbReference type="GO" id="GO:0044718">
    <property type="term" value="P:siderophore transmembrane transport"/>
    <property type="evidence" value="ECO:0007669"/>
    <property type="project" value="TreeGrafter"/>
</dbReference>
<dbReference type="Gene3D" id="2.170.130.10">
    <property type="entry name" value="TonB-dependent receptor, plug domain"/>
    <property type="match status" value="1"/>
</dbReference>
<evidence type="ECO:0000259" key="13">
    <source>
        <dbReference type="Pfam" id="PF07715"/>
    </source>
</evidence>
<dbReference type="PANTHER" id="PTHR30069:SF29">
    <property type="entry name" value="HEMOGLOBIN AND HEMOGLOBIN-HAPTOGLOBIN-BINDING PROTEIN 1-RELATED"/>
    <property type="match status" value="1"/>
</dbReference>
<dbReference type="InterPro" id="IPR012910">
    <property type="entry name" value="Plug_dom"/>
</dbReference>
<gene>
    <name evidence="14" type="ORF">SAMN04488028_101154</name>
</gene>
<dbReference type="GO" id="GO:0015344">
    <property type="term" value="F:siderophore uptake transmembrane transporter activity"/>
    <property type="evidence" value="ECO:0007669"/>
    <property type="project" value="TreeGrafter"/>
</dbReference>
<evidence type="ECO:0000256" key="10">
    <source>
        <dbReference type="PROSITE-ProRule" id="PRU01360"/>
    </source>
</evidence>
<keyword evidence="9 10" id="KW-0998">Cell outer membrane</keyword>
<proteinExistence type="inferred from homology"/>
<evidence type="ECO:0000256" key="7">
    <source>
        <dbReference type="ARBA" id="ARBA00023136"/>
    </source>
</evidence>
<evidence type="ECO:0000256" key="11">
    <source>
        <dbReference type="RuleBase" id="RU003357"/>
    </source>
</evidence>
<evidence type="ECO:0000256" key="1">
    <source>
        <dbReference type="ARBA" id="ARBA00004571"/>
    </source>
</evidence>
<keyword evidence="15" id="KW-1185">Reference proteome</keyword>
<dbReference type="SUPFAM" id="SSF56935">
    <property type="entry name" value="Porins"/>
    <property type="match status" value="1"/>
</dbReference>
<keyword evidence="6 11" id="KW-0798">TonB box</keyword>
<dbReference type="RefSeq" id="WP_170863697.1">
    <property type="nucleotide sequence ID" value="NZ_FRAA01000001.1"/>
</dbReference>
<evidence type="ECO:0000256" key="3">
    <source>
        <dbReference type="ARBA" id="ARBA00022452"/>
    </source>
</evidence>
<dbReference type="EMBL" id="FRAA01000001">
    <property type="protein sequence ID" value="SHJ44889.1"/>
    <property type="molecule type" value="Genomic_DNA"/>
</dbReference>
<protein>
    <submittedName>
        <fullName evidence="14">Iron complex outermembrane recepter protein</fullName>
    </submittedName>
</protein>
<dbReference type="Gene3D" id="2.60.40.1120">
    <property type="entry name" value="Carboxypeptidase-like, regulatory domain"/>
    <property type="match status" value="1"/>
</dbReference>
<dbReference type="PANTHER" id="PTHR30069">
    <property type="entry name" value="TONB-DEPENDENT OUTER MEMBRANE RECEPTOR"/>
    <property type="match status" value="1"/>
</dbReference>